<gene>
    <name evidence="3" type="ORF">ACFQU0_17495</name>
</gene>
<reference evidence="4" key="1">
    <citation type="journal article" date="2019" name="Int. J. Syst. Evol. Microbiol.">
        <title>The Global Catalogue of Microorganisms (GCM) 10K type strain sequencing project: providing services to taxonomists for standard genome sequencing and annotation.</title>
        <authorList>
            <consortium name="The Broad Institute Genomics Platform"/>
            <consortium name="The Broad Institute Genome Sequencing Center for Infectious Disease"/>
            <person name="Wu L."/>
            <person name="Ma J."/>
        </authorList>
    </citation>
    <scope>NUCLEOTIDE SEQUENCE [LARGE SCALE GENOMIC DNA]</scope>
    <source>
        <strain evidence="4">CCUG 53903</strain>
    </source>
</reference>
<feature type="region of interest" description="Disordered" evidence="1">
    <location>
        <begin position="1"/>
        <end position="28"/>
    </location>
</feature>
<accession>A0ABW2SG51</accession>
<evidence type="ECO:0000313" key="3">
    <source>
        <dbReference type="EMBL" id="MFC7462223.1"/>
    </source>
</evidence>
<dbReference type="InterPro" id="IPR036249">
    <property type="entry name" value="Thioredoxin-like_sf"/>
</dbReference>
<organism evidence="3 4">
    <name type="scientific">Hydrogenophaga defluvii</name>
    <dbReference type="NCBI Taxonomy" id="249410"/>
    <lineage>
        <taxon>Bacteria</taxon>
        <taxon>Pseudomonadati</taxon>
        <taxon>Pseudomonadota</taxon>
        <taxon>Betaproteobacteria</taxon>
        <taxon>Burkholderiales</taxon>
        <taxon>Comamonadaceae</taxon>
        <taxon>Hydrogenophaga</taxon>
    </lineage>
</organism>
<feature type="transmembrane region" description="Helical" evidence="2">
    <location>
        <begin position="51"/>
        <end position="71"/>
    </location>
</feature>
<proteinExistence type="predicted"/>
<protein>
    <submittedName>
        <fullName evidence="3">SCO family protein</fullName>
    </submittedName>
</protein>
<name>A0ABW2SG51_9BURK</name>
<keyword evidence="4" id="KW-1185">Reference proteome</keyword>
<comment type="caution">
    <text evidence="3">The sequence shown here is derived from an EMBL/GenBank/DDBJ whole genome shotgun (WGS) entry which is preliminary data.</text>
</comment>
<dbReference type="RefSeq" id="WP_382203015.1">
    <property type="nucleotide sequence ID" value="NZ_JBHTBZ010000056.1"/>
</dbReference>
<sequence>MSGSKSSPPAAEHVSSQPDEPLGLTVHSMPQLDPASAVSAAASRRGRLKMLGVLLVCAAPVIASYFMYYVVRPEGRRNYGELIDPQRPLPAVQALGRDGAAVALPTLKDQWLLISVADSACDADCERHLFLQRQLREGLGKEKGRLDWVWLRTGNTALTPALMAATEQATVLQVDEAALGAWLQPAPGQRLSDHLYVVDPLGNWMMRFPAQADPAQVRRDLERLLRASAFWDKEGRP</sequence>
<keyword evidence="2" id="KW-1133">Transmembrane helix</keyword>
<keyword evidence="2" id="KW-0472">Membrane</keyword>
<evidence type="ECO:0000256" key="1">
    <source>
        <dbReference type="SAM" id="MobiDB-lite"/>
    </source>
</evidence>
<dbReference type="Proteomes" id="UP001596457">
    <property type="component" value="Unassembled WGS sequence"/>
</dbReference>
<dbReference type="SUPFAM" id="SSF52833">
    <property type="entry name" value="Thioredoxin-like"/>
    <property type="match status" value="1"/>
</dbReference>
<evidence type="ECO:0000313" key="4">
    <source>
        <dbReference type="Proteomes" id="UP001596457"/>
    </source>
</evidence>
<evidence type="ECO:0000256" key="2">
    <source>
        <dbReference type="SAM" id="Phobius"/>
    </source>
</evidence>
<dbReference type="EMBL" id="JBHTBZ010000056">
    <property type="protein sequence ID" value="MFC7462223.1"/>
    <property type="molecule type" value="Genomic_DNA"/>
</dbReference>
<keyword evidence="2" id="KW-0812">Transmembrane</keyword>